<dbReference type="Proteomes" id="UP001358586">
    <property type="component" value="Chromosome 11"/>
</dbReference>
<name>A0ABR0N462_GOSAR</name>
<feature type="compositionally biased region" description="Basic residues" evidence="1">
    <location>
        <begin position="149"/>
        <end position="158"/>
    </location>
</feature>
<accession>A0ABR0N462</accession>
<sequence>MERMLLSYAIITERSINVGKIILKKIYDFARKKARSAYFSSLITSLCLRAQVKSKANLKGEYVQGCITRHDLERLVENIYKLNPPIEPKTNELSNKSKPKVDSVNKIEEPGSEKEPNNPKPIKEPKTLNQIVPLSHGRKRTIMQERMRMQRKKTKGIN</sequence>
<reference evidence="2 3" key="1">
    <citation type="submission" date="2023-03" db="EMBL/GenBank/DDBJ databases">
        <title>WGS of Gossypium arboreum.</title>
        <authorList>
            <person name="Yu D."/>
        </authorList>
    </citation>
    <scope>NUCLEOTIDE SEQUENCE [LARGE SCALE GENOMIC DNA]</scope>
    <source>
        <tissue evidence="2">Leaf</tissue>
    </source>
</reference>
<keyword evidence="3" id="KW-1185">Reference proteome</keyword>
<proteinExistence type="predicted"/>
<evidence type="ECO:0000313" key="2">
    <source>
        <dbReference type="EMBL" id="KAK5785363.1"/>
    </source>
</evidence>
<evidence type="ECO:0000256" key="1">
    <source>
        <dbReference type="SAM" id="MobiDB-lite"/>
    </source>
</evidence>
<comment type="caution">
    <text evidence="2">The sequence shown here is derived from an EMBL/GenBank/DDBJ whole genome shotgun (WGS) entry which is preliminary data.</text>
</comment>
<organism evidence="2 3">
    <name type="scientific">Gossypium arboreum</name>
    <name type="common">Tree cotton</name>
    <name type="synonym">Gossypium nanking</name>
    <dbReference type="NCBI Taxonomy" id="29729"/>
    <lineage>
        <taxon>Eukaryota</taxon>
        <taxon>Viridiplantae</taxon>
        <taxon>Streptophyta</taxon>
        <taxon>Embryophyta</taxon>
        <taxon>Tracheophyta</taxon>
        <taxon>Spermatophyta</taxon>
        <taxon>Magnoliopsida</taxon>
        <taxon>eudicotyledons</taxon>
        <taxon>Gunneridae</taxon>
        <taxon>Pentapetalae</taxon>
        <taxon>rosids</taxon>
        <taxon>malvids</taxon>
        <taxon>Malvales</taxon>
        <taxon>Malvaceae</taxon>
        <taxon>Malvoideae</taxon>
        <taxon>Gossypium</taxon>
    </lineage>
</organism>
<evidence type="ECO:0000313" key="3">
    <source>
        <dbReference type="Proteomes" id="UP001358586"/>
    </source>
</evidence>
<gene>
    <name evidence="2" type="ORF">PVK06_039941</name>
</gene>
<dbReference type="EMBL" id="JARKNE010000011">
    <property type="protein sequence ID" value="KAK5785363.1"/>
    <property type="molecule type" value="Genomic_DNA"/>
</dbReference>
<protein>
    <submittedName>
        <fullName evidence="2">Uncharacterized protein</fullName>
    </submittedName>
</protein>
<feature type="compositionally biased region" description="Basic and acidic residues" evidence="1">
    <location>
        <begin position="99"/>
        <end position="126"/>
    </location>
</feature>
<feature type="region of interest" description="Disordered" evidence="1">
    <location>
        <begin position="84"/>
        <end position="158"/>
    </location>
</feature>